<dbReference type="EMBL" id="JACBXS010000042">
    <property type="protein sequence ID" value="NYS26374.1"/>
    <property type="molecule type" value="Genomic_DNA"/>
</dbReference>
<sequence>MTEAQTAKRPTASDMKGVIPYIAFAGRANEAVDFYAKAFGATDFGRMPNPDNPDRLMHAQVGINGGSLMMTDHGCEDATDPAPLDRAHMQLVVADGRKWWDRAVAAGCTVVMPYERQFWGDDWGMVTDPFGIRWAILQPGPGRGE</sequence>
<gene>
    <name evidence="2" type="ORF">HUK65_15415</name>
</gene>
<organism evidence="2 3">
    <name type="scientific">Rhabdonatronobacter sediminivivens</name>
    <dbReference type="NCBI Taxonomy" id="2743469"/>
    <lineage>
        <taxon>Bacteria</taxon>
        <taxon>Pseudomonadati</taxon>
        <taxon>Pseudomonadota</taxon>
        <taxon>Alphaproteobacteria</taxon>
        <taxon>Rhodobacterales</taxon>
        <taxon>Paracoccaceae</taxon>
        <taxon>Rhabdonatronobacter</taxon>
    </lineage>
</organism>
<keyword evidence="2" id="KW-0560">Oxidoreductase</keyword>
<dbReference type="Proteomes" id="UP000529417">
    <property type="component" value="Unassembled WGS sequence"/>
</dbReference>
<evidence type="ECO:0000313" key="3">
    <source>
        <dbReference type="Proteomes" id="UP000529417"/>
    </source>
</evidence>
<dbReference type="GO" id="GO:0051213">
    <property type="term" value="F:dioxygenase activity"/>
    <property type="evidence" value="ECO:0007669"/>
    <property type="project" value="UniProtKB-KW"/>
</dbReference>
<dbReference type="InterPro" id="IPR004360">
    <property type="entry name" value="Glyas_Fos-R_dOase_dom"/>
</dbReference>
<dbReference type="AlphaFoldDB" id="A0A7Z0KZG3"/>
<dbReference type="PANTHER" id="PTHR34109">
    <property type="entry name" value="BNAUNNG04460D PROTEIN-RELATED"/>
    <property type="match status" value="1"/>
</dbReference>
<name>A0A7Z0KZG3_9RHOB</name>
<keyword evidence="3" id="KW-1185">Reference proteome</keyword>
<keyword evidence="2" id="KW-0223">Dioxygenase</keyword>
<dbReference type="SUPFAM" id="SSF54593">
    <property type="entry name" value="Glyoxalase/Bleomycin resistance protein/Dihydroxybiphenyl dioxygenase"/>
    <property type="match status" value="1"/>
</dbReference>
<comment type="caution">
    <text evidence="2">The sequence shown here is derived from an EMBL/GenBank/DDBJ whole genome shotgun (WGS) entry which is preliminary data.</text>
</comment>
<dbReference type="InterPro" id="IPR037523">
    <property type="entry name" value="VOC_core"/>
</dbReference>
<evidence type="ECO:0000313" key="2">
    <source>
        <dbReference type="EMBL" id="NYS26374.1"/>
    </source>
</evidence>
<accession>A0A7Z0KZG3</accession>
<dbReference type="RefSeq" id="WP_179907168.1">
    <property type="nucleotide sequence ID" value="NZ_JACBXS010000042.1"/>
</dbReference>
<evidence type="ECO:0000259" key="1">
    <source>
        <dbReference type="PROSITE" id="PS51819"/>
    </source>
</evidence>
<dbReference type="PROSITE" id="PS51819">
    <property type="entry name" value="VOC"/>
    <property type="match status" value="1"/>
</dbReference>
<reference evidence="2 3" key="1">
    <citation type="journal article" date="2000" name="Arch. Microbiol.">
        <title>Rhodobaca bogoriensis gen. nov. and sp. nov., an alkaliphilic purple nonsulfur bacterium from African Rift Valley soda lakes.</title>
        <authorList>
            <person name="Milford A.D."/>
            <person name="Achenbach L.A."/>
            <person name="Jung D.O."/>
            <person name="Madigan M.T."/>
        </authorList>
    </citation>
    <scope>NUCLEOTIDE SEQUENCE [LARGE SCALE GENOMIC DNA]</scope>
    <source>
        <strain evidence="2 3">2376</strain>
    </source>
</reference>
<dbReference type="CDD" id="cd07246">
    <property type="entry name" value="VOC_like"/>
    <property type="match status" value="1"/>
</dbReference>
<dbReference type="Pfam" id="PF00903">
    <property type="entry name" value="Glyoxalase"/>
    <property type="match status" value="1"/>
</dbReference>
<protein>
    <submittedName>
        <fullName evidence="2">Glyoxalase/bleomycin resistance/extradiol dioxygenase family protein</fullName>
    </submittedName>
</protein>
<dbReference type="Gene3D" id="3.10.180.10">
    <property type="entry name" value="2,3-Dihydroxybiphenyl 1,2-Dioxygenase, domain 1"/>
    <property type="match status" value="1"/>
</dbReference>
<proteinExistence type="predicted"/>
<dbReference type="InterPro" id="IPR029068">
    <property type="entry name" value="Glyas_Bleomycin-R_OHBP_Dase"/>
</dbReference>
<dbReference type="PANTHER" id="PTHR34109:SF1">
    <property type="entry name" value="VOC DOMAIN-CONTAINING PROTEIN"/>
    <property type="match status" value="1"/>
</dbReference>
<feature type="domain" description="VOC" evidence="1">
    <location>
        <begin position="17"/>
        <end position="139"/>
    </location>
</feature>